<dbReference type="PANTHER" id="PTHR45626">
    <property type="entry name" value="TRANSCRIPTION TERMINATION FACTOR 2-RELATED"/>
    <property type="match status" value="1"/>
</dbReference>
<dbReference type="GO" id="GO:0016787">
    <property type="term" value="F:hydrolase activity"/>
    <property type="evidence" value="ECO:0007669"/>
    <property type="project" value="UniProtKB-KW"/>
</dbReference>
<evidence type="ECO:0000313" key="9">
    <source>
        <dbReference type="Proteomes" id="UP000800097"/>
    </source>
</evidence>
<protein>
    <recommendedName>
        <fullName evidence="10">P-loop containing nucleoside triphosphate hydrolase protein</fullName>
    </recommendedName>
</protein>
<dbReference type="InterPro" id="IPR001650">
    <property type="entry name" value="Helicase_C-like"/>
</dbReference>
<sequence length="1151" mass="130383">MQEAPCSLMNEERQYDTGNSLPVFEQPDLPQGEDSLFIPETPVTSTESVAPQSTDIAMPPPNKQSSLPGQTPALFRFEWMRQVYRASNTAKGSGNTKSLPGRPIPVHAQLDNLPQNRSASLVHQPAAADNEEKEHTRALQSFEKTKGHYEALKLQNGGKLSFRHELEWRRIAEAEQIRLKKRQRDLQIMKEERGGSVDSSLFPNAVLLDEEGDGFYKDNIQGSGTSSTQSRKPDLPYKQPKRLSLAEAEYKSMLEGVEAWNDIPPSKKSKRNQPSEEEDGGGSSQAQSRSKKPRGKASHTTRPEPAANKKPTKRTRQSAKQKREKERQVKTVRSLYMSDVFKDQAAEDAPDQPTFTSRTKMEALKQLVASATPENQKQASADIKVLLNATKDFDGRGSVKADGNGLWTVKGMKTALKPYQVLGTAFMRRRERASEEPRGGLMADQMGLGKTLMMLANIVNGRPPLGEIKTTLLVASPSLLTQWEREIETHTNCGLKIMRYGTGTRLASNASAQVLAHFDIVTTTYGEILRSYPKNNPPIELQTAEDKISWWKEQWDKNRGLLHRVKFYRIVLDEAQAIKNHSSRTSIACRALMADHRWALSGTPVLNGLAELYPYFKFLQVPHTGSLKIFKNNYCDTNNPENAERLLLRLNQFMIRRTHQDVMFGAPILKLPKAEQATHWCDFNIVERKIYDIVKTRFSEKLNGLVKSGDFNKSYSNAMVMLLRLRQLTAHVLMLQFVMRDLLELEDIEGIRQVVEDFSKNGETSHTIIAIRKQLDDLNESKNGIIEGSSQDGVEDFSPDRDDYGNNPNLITSGKAFGKRYDFKPYLDSLTTGESYEKAKKRAKCHICHENRNKLWLTSCNHFHCEECYKKAAEGGDDVRITCGVEGCNQAFTHARECDGNGDRVDDHQRETRSARKSKERTRMDKEDLKDDWLSFSGQSVLPSAKTLAIKAQILNWITEKPDMKIIVYTQFLPMIRILARMCREEGWLAEQYHGKLSFPARDKAIARFADDPEVRVLLASLRCGGLGLNLTMASRVIMVDPWWNSAAEQQAFCRVFRIGQANPTFMTRFCVRNTVDERIISMQERKQAEIDEIMEDDGTRTKRLKLRDIMRLFGPVSEDSEGRPFILVHNSNPAGGFHADEDHEGYADEE</sequence>
<proteinExistence type="predicted"/>
<feature type="region of interest" description="Disordered" evidence="5">
    <location>
        <begin position="257"/>
        <end position="332"/>
    </location>
</feature>
<keyword evidence="9" id="KW-1185">Reference proteome</keyword>
<reference evidence="8" key="1">
    <citation type="journal article" date="2020" name="Stud. Mycol.">
        <title>101 Dothideomycetes genomes: a test case for predicting lifestyles and emergence of pathogens.</title>
        <authorList>
            <person name="Haridas S."/>
            <person name="Albert R."/>
            <person name="Binder M."/>
            <person name="Bloem J."/>
            <person name="Labutti K."/>
            <person name="Salamov A."/>
            <person name="Andreopoulos B."/>
            <person name="Baker S."/>
            <person name="Barry K."/>
            <person name="Bills G."/>
            <person name="Bluhm B."/>
            <person name="Cannon C."/>
            <person name="Castanera R."/>
            <person name="Culley D."/>
            <person name="Daum C."/>
            <person name="Ezra D."/>
            <person name="Gonzalez J."/>
            <person name="Henrissat B."/>
            <person name="Kuo A."/>
            <person name="Liang C."/>
            <person name="Lipzen A."/>
            <person name="Lutzoni F."/>
            <person name="Magnuson J."/>
            <person name="Mondo S."/>
            <person name="Nolan M."/>
            <person name="Ohm R."/>
            <person name="Pangilinan J."/>
            <person name="Park H.-J."/>
            <person name="Ramirez L."/>
            <person name="Alfaro M."/>
            <person name="Sun H."/>
            <person name="Tritt A."/>
            <person name="Yoshinaga Y."/>
            <person name="Zwiers L.-H."/>
            <person name="Turgeon B."/>
            <person name="Goodwin S."/>
            <person name="Spatafora J."/>
            <person name="Crous P."/>
            <person name="Grigoriev I."/>
        </authorList>
    </citation>
    <scope>NUCLEOTIDE SEQUENCE</scope>
    <source>
        <strain evidence="8">CBS 379.55</strain>
    </source>
</reference>
<evidence type="ECO:0000256" key="2">
    <source>
        <dbReference type="ARBA" id="ARBA00022801"/>
    </source>
</evidence>
<dbReference type="GO" id="GO:0008094">
    <property type="term" value="F:ATP-dependent activity, acting on DNA"/>
    <property type="evidence" value="ECO:0007669"/>
    <property type="project" value="TreeGrafter"/>
</dbReference>
<name>A0A6A6JAL3_WESOR</name>
<dbReference type="CDD" id="cd16449">
    <property type="entry name" value="RING-HC"/>
    <property type="match status" value="1"/>
</dbReference>
<dbReference type="GO" id="GO:0005634">
    <property type="term" value="C:nucleus"/>
    <property type="evidence" value="ECO:0007669"/>
    <property type="project" value="TreeGrafter"/>
</dbReference>
<dbReference type="FunFam" id="3.40.50.300:FF:003823">
    <property type="entry name" value="SNF2 family helicase, putative"/>
    <property type="match status" value="1"/>
</dbReference>
<dbReference type="PROSITE" id="PS51192">
    <property type="entry name" value="HELICASE_ATP_BIND_1"/>
    <property type="match status" value="1"/>
</dbReference>
<feature type="region of interest" description="Disordered" evidence="5">
    <location>
        <begin position="216"/>
        <end position="239"/>
    </location>
</feature>
<dbReference type="InterPro" id="IPR049730">
    <property type="entry name" value="SNF2/RAD54-like_C"/>
</dbReference>
<feature type="domain" description="Helicase C-terminal" evidence="7">
    <location>
        <begin position="950"/>
        <end position="1111"/>
    </location>
</feature>
<evidence type="ECO:0008006" key="10">
    <source>
        <dbReference type="Google" id="ProtNLM"/>
    </source>
</evidence>
<keyword evidence="2" id="KW-0378">Hydrolase</keyword>
<dbReference type="GeneID" id="54550328"/>
<accession>A0A6A6JAL3</accession>
<dbReference type="PANTHER" id="PTHR45626:SF17">
    <property type="entry name" value="HELICASE-LIKE TRANSCRIPTION FACTOR"/>
    <property type="match status" value="1"/>
</dbReference>
<feature type="region of interest" description="Disordered" evidence="5">
    <location>
        <begin position="899"/>
        <end position="924"/>
    </location>
</feature>
<dbReference type="EMBL" id="ML986514">
    <property type="protein sequence ID" value="KAF2273008.1"/>
    <property type="molecule type" value="Genomic_DNA"/>
</dbReference>
<dbReference type="InterPro" id="IPR014001">
    <property type="entry name" value="Helicase_ATP-bd"/>
</dbReference>
<evidence type="ECO:0000256" key="5">
    <source>
        <dbReference type="SAM" id="MobiDB-lite"/>
    </source>
</evidence>
<dbReference type="GO" id="GO:0004386">
    <property type="term" value="F:helicase activity"/>
    <property type="evidence" value="ECO:0007669"/>
    <property type="project" value="UniProtKB-KW"/>
</dbReference>
<dbReference type="GO" id="GO:0005524">
    <property type="term" value="F:ATP binding"/>
    <property type="evidence" value="ECO:0007669"/>
    <property type="project" value="UniProtKB-KW"/>
</dbReference>
<feature type="compositionally biased region" description="Polar residues" evidence="5">
    <location>
        <begin position="42"/>
        <end position="55"/>
    </location>
</feature>
<feature type="domain" description="Helicase ATP-binding" evidence="6">
    <location>
        <begin position="431"/>
        <end position="622"/>
    </location>
</feature>
<dbReference type="InterPro" id="IPR050628">
    <property type="entry name" value="SNF2_RAD54_helicase_TF"/>
</dbReference>
<dbReference type="CDD" id="cd18008">
    <property type="entry name" value="DEXDc_SHPRH-like"/>
    <property type="match status" value="1"/>
</dbReference>
<dbReference type="SMART" id="SM00487">
    <property type="entry name" value="DEXDc"/>
    <property type="match status" value="1"/>
</dbReference>
<dbReference type="OrthoDB" id="448448at2759"/>
<keyword evidence="1" id="KW-0547">Nucleotide-binding</keyword>
<dbReference type="Pfam" id="PF00271">
    <property type="entry name" value="Helicase_C"/>
    <property type="match status" value="1"/>
</dbReference>
<keyword evidence="4" id="KW-0067">ATP-binding</keyword>
<feature type="compositionally biased region" description="Polar residues" evidence="5">
    <location>
        <begin position="220"/>
        <end position="230"/>
    </location>
</feature>
<keyword evidence="3" id="KW-0347">Helicase</keyword>
<dbReference type="AlphaFoldDB" id="A0A6A6JAL3"/>
<feature type="region of interest" description="Disordered" evidence="5">
    <location>
        <begin position="1"/>
        <end position="68"/>
    </location>
</feature>
<feature type="compositionally biased region" description="Basic residues" evidence="5">
    <location>
        <begin position="310"/>
        <end position="320"/>
    </location>
</feature>
<evidence type="ECO:0000259" key="6">
    <source>
        <dbReference type="PROSITE" id="PS51192"/>
    </source>
</evidence>
<feature type="compositionally biased region" description="Basic residues" evidence="5">
    <location>
        <begin position="289"/>
        <end position="299"/>
    </location>
</feature>
<dbReference type="InterPro" id="IPR038718">
    <property type="entry name" value="SNF2-like_sf"/>
</dbReference>
<organism evidence="8 9">
    <name type="scientific">Westerdykella ornata</name>
    <dbReference type="NCBI Taxonomy" id="318751"/>
    <lineage>
        <taxon>Eukaryota</taxon>
        <taxon>Fungi</taxon>
        <taxon>Dikarya</taxon>
        <taxon>Ascomycota</taxon>
        <taxon>Pezizomycotina</taxon>
        <taxon>Dothideomycetes</taxon>
        <taxon>Pleosporomycetidae</taxon>
        <taxon>Pleosporales</taxon>
        <taxon>Sporormiaceae</taxon>
        <taxon>Westerdykella</taxon>
    </lineage>
</organism>
<feature type="compositionally biased region" description="Basic and acidic residues" evidence="5">
    <location>
        <begin position="899"/>
        <end position="914"/>
    </location>
</feature>
<gene>
    <name evidence="8" type="ORF">EI97DRAFT_425181</name>
</gene>
<feature type="region of interest" description="Disordered" evidence="5">
    <location>
        <begin position="1132"/>
        <end position="1151"/>
    </location>
</feature>
<evidence type="ECO:0000256" key="1">
    <source>
        <dbReference type="ARBA" id="ARBA00022741"/>
    </source>
</evidence>
<evidence type="ECO:0000313" key="8">
    <source>
        <dbReference type="EMBL" id="KAF2273008.1"/>
    </source>
</evidence>
<dbReference type="PROSITE" id="PS51194">
    <property type="entry name" value="HELICASE_CTER"/>
    <property type="match status" value="1"/>
</dbReference>
<evidence type="ECO:0000256" key="3">
    <source>
        <dbReference type="ARBA" id="ARBA00022806"/>
    </source>
</evidence>
<dbReference type="Proteomes" id="UP000800097">
    <property type="component" value="Unassembled WGS sequence"/>
</dbReference>
<evidence type="ECO:0000259" key="7">
    <source>
        <dbReference type="PROSITE" id="PS51194"/>
    </source>
</evidence>
<evidence type="ECO:0000256" key="4">
    <source>
        <dbReference type="ARBA" id="ARBA00022840"/>
    </source>
</evidence>
<dbReference type="InterPro" id="IPR027417">
    <property type="entry name" value="P-loop_NTPase"/>
</dbReference>
<dbReference type="Gene3D" id="3.40.50.300">
    <property type="entry name" value="P-loop containing nucleotide triphosphate hydrolases"/>
    <property type="match status" value="1"/>
</dbReference>
<dbReference type="Pfam" id="PF00176">
    <property type="entry name" value="SNF2-rel_dom"/>
    <property type="match status" value="1"/>
</dbReference>
<feature type="compositionally biased region" description="Basic and acidic residues" evidence="5">
    <location>
        <begin position="1139"/>
        <end position="1151"/>
    </location>
</feature>
<dbReference type="RefSeq" id="XP_033650547.1">
    <property type="nucleotide sequence ID" value="XM_033797153.1"/>
</dbReference>
<dbReference type="SUPFAM" id="SSF57850">
    <property type="entry name" value="RING/U-box"/>
    <property type="match status" value="1"/>
</dbReference>
<dbReference type="CDD" id="cd18793">
    <property type="entry name" value="SF2_C_SNF"/>
    <property type="match status" value="1"/>
</dbReference>
<dbReference type="SMART" id="SM00490">
    <property type="entry name" value="HELICc"/>
    <property type="match status" value="1"/>
</dbReference>
<dbReference type="SUPFAM" id="SSF52540">
    <property type="entry name" value="P-loop containing nucleoside triphosphate hydrolases"/>
    <property type="match status" value="2"/>
</dbReference>
<dbReference type="InterPro" id="IPR000330">
    <property type="entry name" value="SNF2_N"/>
</dbReference>
<dbReference type="GO" id="GO:0006281">
    <property type="term" value="P:DNA repair"/>
    <property type="evidence" value="ECO:0007669"/>
    <property type="project" value="TreeGrafter"/>
</dbReference>
<dbReference type="Gene3D" id="3.40.50.10810">
    <property type="entry name" value="Tandem AAA-ATPase domain"/>
    <property type="match status" value="1"/>
</dbReference>